<evidence type="ECO:0000313" key="2">
    <source>
        <dbReference type="Proteomes" id="UP000007800"/>
    </source>
</evidence>
<dbReference type="AlphaFoldDB" id="C5KEP5"/>
<dbReference type="RefSeq" id="XP_002785252.1">
    <property type="nucleotide sequence ID" value="XM_002785206.1"/>
</dbReference>
<sequence length="63" mass="6621">MKEGGFGDSSGGLGEMIKVLFRGLSGGGGLPMQALLEQALRGFYGSFYGCCLRIDAEADKILM</sequence>
<evidence type="ECO:0000313" key="1">
    <source>
        <dbReference type="EMBL" id="EER17048.1"/>
    </source>
</evidence>
<gene>
    <name evidence="1" type="ORF">Pmar_PMAR010364</name>
</gene>
<accession>C5KEP5</accession>
<name>C5KEP5_PERM5</name>
<proteinExistence type="predicted"/>
<dbReference type="EMBL" id="GG672407">
    <property type="protein sequence ID" value="EER17048.1"/>
    <property type="molecule type" value="Genomic_DNA"/>
</dbReference>
<dbReference type="InParanoid" id="C5KEP5"/>
<protein>
    <submittedName>
        <fullName evidence="1">Uncharacterized protein</fullName>
    </submittedName>
</protein>
<dbReference type="Proteomes" id="UP000007800">
    <property type="component" value="Unassembled WGS sequence"/>
</dbReference>
<keyword evidence="2" id="KW-1185">Reference proteome</keyword>
<reference evidence="1 2" key="1">
    <citation type="submission" date="2008-07" db="EMBL/GenBank/DDBJ databases">
        <authorList>
            <person name="El-Sayed N."/>
            <person name="Caler E."/>
            <person name="Inman J."/>
            <person name="Amedeo P."/>
            <person name="Hass B."/>
            <person name="Wortman J."/>
        </authorList>
    </citation>
    <scope>NUCLEOTIDE SEQUENCE [LARGE SCALE GENOMIC DNA]</scope>
    <source>
        <strain evidence="2">ATCC 50983 / TXsc</strain>
    </source>
</reference>
<organism evidence="2">
    <name type="scientific">Perkinsus marinus (strain ATCC 50983 / TXsc)</name>
    <dbReference type="NCBI Taxonomy" id="423536"/>
    <lineage>
        <taxon>Eukaryota</taxon>
        <taxon>Sar</taxon>
        <taxon>Alveolata</taxon>
        <taxon>Perkinsozoa</taxon>
        <taxon>Perkinsea</taxon>
        <taxon>Perkinsida</taxon>
        <taxon>Perkinsidae</taxon>
        <taxon>Perkinsus</taxon>
    </lineage>
</organism>
<dbReference type="GeneID" id="9053135"/>